<evidence type="ECO:0000313" key="8">
    <source>
        <dbReference type="EMBL" id="SDZ10769.1"/>
    </source>
</evidence>
<gene>
    <name evidence="8" type="ORF">SAMN05444004_10663</name>
</gene>
<dbReference type="OrthoDB" id="9810556at2"/>
<dbReference type="AlphaFoldDB" id="A0A1H3QDG3"/>
<feature type="transmembrane region" description="Helical" evidence="6">
    <location>
        <begin position="20"/>
        <end position="41"/>
    </location>
</feature>
<dbReference type="Proteomes" id="UP000198914">
    <property type="component" value="Unassembled WGS sequence"/>
</dbReference>
<sequence length="305" mass="31423">MARTTDTPVSQPTLGNYISVIGLGLIWGGTFMVVAVALQGYGPVTVATARVTLGALALLSLVVAMGRPLPAWSPLLGFYVVVLGILTSALPFMLLSWGQQYVPSAFAGLSMAVLPLFVLPLAHWFVPGDRLTARKASGFGLGLCGALVLLGPGITAAGGGDLVALGRIACIAATVCYAAGSILTRRCPAIDGLWLSALTLIVGSVILLPAMLVIEGLPGAADPVVMGAILFLGLVPTAFAAFLRVQVIRSAGPSFMTLVNYQVPVWSMLFGALVLSEVLPPRFFVALALIALGLAISQSGRRRGG</sequence>
<feature type="domain" description="EamA" evidence="7">
    <location>
        <begin position="18"/>
        <end position="150"/>
    </location>
</feature>
<dbReference type="SUPFAM" id="SSF103481">
    <property type="entry name" value="Multidrug resistance efflux transporter EmrE"/>
    <property type="match status" value="2"/>
</dbReference>
<keyword evidence="9" id="KW-1185">Reference proteome</keyword>
<dbReference type="InterPro" id="IPR037185">
    <property type="entry name" value="EmrE-like"/>
</dbReference>
<dbReference type="Pfam" id="PF00892">
    <property type="entry name" value="EamA"/>
    <property type="match status" value="2"/>
</dbReference>
<dbReference type="InterPro" id="IPR000620">
    <property type="entry name" value="EamA_dom"/>
</dbReference>
<keyword evidence="3 6" id="KW-0812">Transmembrane</keyword>
<accession>A0A1H3QDG3</accession>
<dbReference type="GO" id="GO:0016020">
    <property type="term" value="C:membrane"/>
    <property type="evidence" value="ECO:0007669"/>
    <property type="project" value="UniProtKB-SubCell"/>
</dbReference>
<comment type="similarity">
    <text evidence="2">Belongs to the EamA transporter family.</text>
</comment>
<feature type="transmembrane region" description="Helical" evidence="6">
    <location>
        <begin position="162"/>
        <end position="180"/>
    </location>
</feature>
<feature type="transmembrane region" description="Helical" evidence="6">
    <location>
        <begin position="76"/>
        <end position="98"/>
    </location>
</feature>
<feature type="transmembrane region" description="Helical" evidence="6">
    <location>
        <begin position="47"/>
        <end position="64"/>
    </location>
</feature>
<feature type="domain" description="EamA" evidence="7">
    <location>
        <begin position="166"/>
        <end position="296"/>
    </location>
</feature>
<evidence type="ECO:0000256" key="4">
    <source>
        <dbReference type="ARBA" id="ARBA00022989"/>
    </source>
</evidence>
<organism evidence="8 9">
    <name type="scientific">Jannaschia faecimaris</name>
    <dbReference type="NCBI Taxonomy" id="1244108"/>
    <lineage>
        <taxon>Bacteria</taxon>
        <taxon>Pseudomonadati</taxon>
        <taxon>Pseudomonadota</taxon>
        <taxon>Alphaproteobacteria</taxon>
        <taxon>Rhodobacterales</taxon>
        <taxon>Roseobacteraceae</taxon>
        <taxon>Jannaschia</taxon>
    </lineage>
</organism>
<evidence type="ECO:0000256" key="6">
    <source>
        <dbReference type="SAM" id="Phobius"/>
    </source>
</evidence>
<evidence type="ECO:0000256" key="1">
    <source>
        <dbReference type="ARBA" id="ARBA00004141"/>
    </source>
</evidence>
<feature type="transmembrane region" description="Helical" evidence="6">
    <location>
        <begin position="224"/>
        <end position="243"/>
    </location>
</feature>
<evidence type="ECO:0000256" key="5">
    <source>
        <dbReference type="ARBA" id="ARBA00023136"/>
    </source>
</evidence>
<keyword evidence="4 6" id="KW-1133">Transmembrane helix</keyword>
<feature type="transmembrane region" description="Helical" evidence="6">
    <location>
        <begin position="104"/>
        <end position="126"/>
    </location>
</feature>
<protein>
    <submittedName>
        <fullName evidence="8">Permease of the drug/metabolite transporter (DMT) superfamily</fullName>
    </submittedName>
</protein>
<proteinExistence type="inferred from homology"/>
<feature type="transmembrane region" description="Helical" evidence="6">
    <location>
        <begin position="281"/>
        <end position="297"/>
    </location>
</feature>
<dbReference type="PANTHER" id="PTHR32322">
    <property type="entry name" value="INNER MEMBRANE TRANSPORTER"/>
    <property type="match status" value="1"/>
</dbReference>
<feature type="transmembrane region" description="Helical" evidence="6">
    <location>
        <begin position="138"/>
        <end position="156"/>
    </location>
</feature>
<evidence type="ECO:0000256" key="3">
    <source>
        <dbReference type="ARBA" id="ARBA00022692"/>
    </source>
</evidence>
<keyword evidence="5 6" id="KW-0472">Membrane</keyword>
<dbReference type="PANTHER" id="PTHR32322:SF2">
    <property type="entry name" value="EAMA DOMAIN-CONTAINING PROTEIN"/>
    <property type="match status" value="1"/>
</dbReference>
<feature type="transmembrane region" description="Helical" evidence="6">
    <location>
        <begin position="255"/>
        <end position="275"/>
    </location>
</feature>
<name>A0A1H3QDG3_9RHOB</name>
<reference evidence="9" key="1">
    <citation type="submission" date="2016-10" db="EMBL/GenBank/DDBJ databases">
        <authorList>
            <person name="Varghese N."/>
            <person name="Submissions S."/>
        </authorList>
    </citation>
    <scope>NUCLEOTIDE SEQUENCE [LARGE SCALE GENOMIC DNA]</scope>
    <source>
        <strain evidence="9">DSM 100420</strain>
    </source>
</reference>
<evidence type="ECO:0000313" key="9">
    <source>
        <dbReference type="Proteomes" id="UP000198914"/>
    </source>
</evidence>
<dbReference type="EMBL" id="FNPX01000006">
    <property type="protein sequence ID" value="SDZ10769.1"/>
    <property type="molecule type" value="Genomic_DNA"/>
</dbReference>
<dbReference type="InterPro" id="IPR050638">
    <property type="entry name" value="AA-Vitamin_Transporters"/>
</dbReference>
<evidence type="ECO:0000256" key="2">
    <source>
        <dbReference type="ARBA" id="ARBA00007362"/>
    </source>
</evidence>
<feature type="transmembrane region" description="Helical" evidence="6">
    <location>
        <begin position="192"/>
        <end position="212"/>
    </location>
</feature>
<dbReference type="STRING" id="1244108.SAMN05444004_10663"/>
<dbReference type="RefSeq" id="WP_092645273.1">
    <property type="nucleotide sequence ID" value="NZ_FNPX01000006.1"/>
</dbReference>
<evidence type="ECO:0000259" key="7">
    <source>
        <dbReference type="Pfam" id="PF00892"/>
    </source>
</evidence>
<comment type="subcellular location">
    <subcellularLocation>
        <location evidence="1">Membrane</location>
        <topology evidence="1">Multi-pass membrane protein</topology>
    </subcellularLocation>
</comment>